<evidence type="ECO:0000313" key="2">
    <source>
        <dbReference type="EMBL" id="GFF60288.1"/>
    </source>
</evidence>
<proteinExistence type="predicted"/>
<name>A0A8H3SH91_9EURO</name>
<sequence>MRVPEITLGILSTEPRRPHPPSEQGHRPTTRTGQTSEPLPGGYGEKPPPWRRLACFDFPRNTPCRPQKRRAVGRIRAIRAIQQRLQAKRVHDLRHDRRLHPQILRPPQEHGDRTRRVVSVSPDIVAQSRPVEMQHIPTRLHPDRLQTRRILEVQPASLFQRDLPRLAVDECDGRRLSVLVRYAVSPAGLTRFVAVEKEVRGVFFCYTMR</sequence>
<dbReference type="AlphaFoldDB" id="A0A8H3SH91"/>
<comment type="caution">
    <text evidence="2">The sequence shown here is derived from an EMBL/GenBank/DDBJ whole genome shotgun (WGS) entry which is preliminary data.</text>
</comment>
<dbReference type="Proteomes" id="UP000465221">
    <property type="component" value="Unassembled WGS sequence"/>
</dbReference>
<dbReference type="EMBL" id="BLKC01000290">
    <property type="protein sequence ID" value="GFF60288.1"/>
    <property type="molecule type" value="Genomic_DNA"/>
</dbReference>
<accession>A0A8H3SH91</accession>
<reference evidence="2 3" key="1">
    <citation type="submission" date="2020-01" db="EMBL/GenBank/DDBJ databases">
        <title>Draft genome sequence of Aspergillus udagawae IFM 46972.</title>
        <authorList>
            <person name="Takahashi H."/>
            <person name="Yaguchi T."/>
        </authorList>
    </citation>
    <scope>NUCLEOTIDE SEQUENCE [LARGE SCALE GENOMIC DNA]</scope>
    <source>
        <strain evidence="2 3">IFM 46972</strain>
    </source>
</reference>
<gene>
    <name evidence="2" type="ORF">IFM46972_11560</name>
</gene>
<organism evidence="2 3">
    <name type="scientific">Aspergillus udagawae</name>
    <dbReference type="NCBI Taxonomy" id="91492"/>
    <lineage>
        <taxon>Eukaryota</taxon>
        <taxon>Fungi</taxon>
        <taxon>Dikarya</taxon>
        <taxon>Ascomycota</taxon>
        <taxon>Pezizomycotina</taxon>
        <taxon>Eurotiomycetes</taxon>
        <taxon>Eurotiomycetidae</taxon>
        <taxon>Eurotiales</taxon>
        <taxon>Aspergillaceae</taxon>
        <taxon>Aspergillus</taxon>
        <taxon>Aspergillus subgen. Fumigati</taxon>
    </lineage>
</organism>
<evidence type="ECO:0000313" key="3">
    <source>
        <dbReference type="Proteomes" id="UP000465221"/>
    </source>
</evidence>
<protein>
    <submittedName>
        <fullName evidence="2">Uncharacterized protein</fullName>
    </submittedName>
</protein>
<feature type="region of interest" description="Disordered" evidence="1">
    <location>
        <begin position="1"/>
        <end position="50"/>
    </location>
</feature>
<evidence type="ECO:0000256" key="1">
    <source>
        <dbReference type="SAM" id="MobiDB-lite"/>
    </source>
</evidence>